<dbReference type="GO" id="GO:0003677">
    <property type="term" value="F:DNA binding"/>
    <property type="evidence" value="ECO:0007669"/>
    <property type="project" value="InterPro"/>
</dbReference>
<dbReference type="EMBL" id="SLXL01000001">
    <property type="protein sequence ID" value="TCP27281.1"/>
    <property type="molecule type" value="Genomic_DNA"/>
</dbReference>
<keyword evidence="1" id="KW-0233">DNA recombination</keyword>
<dbReference type="GO" id="GO:0015074">
    <property type="term" value="P:DNA integration"/>
    <property type="evidence" value="ECO:0007669"/>
    <property type="project" value="InterPro"/>
</dbReference>
<comment type="caution">
    <text evidence="2">The sequence shown here is derived from an EMBL/GenBank/DDBJ whole genome shotgun (WGS) entry which is preliminary data.</text>
</comment>
<protein>
    <recommendedName>
        <fullName evidence="4">Phage integrase family protein</fullName>
    </recommendedName>
</protein>
<dbReference type="SUPFAM" id="SSF56349">
    <property type="entry name" value="DNA breaking-rejoining enzymes"/>
    <property type="match status" value="1"/>
</dbReference>
<dbReference type="InterPro" id="IPR013762">
    <property type="entry name" value="Integrase-like_cat_sf"/>
</dbReference>
<organism evidence="2 3">
    <name type="scientific">Rhodovulum adriaticum</name>
    <name type="common">Rhodopseudomonas adriatica</name>
    <dbReference type="NCBI Taxonomy" id="35804"/>
    <lineage>
        <taxon>Bacteria</taxon>
        <taxon>Pseudomonadati</taxon>
        <taxon>Pseudomonadota</taxon>
        <taxon>Alphaproteobacteria</taxon>
        <taxon>Rhodobacterales</taxon>
        <taxon>Paracoccaceae</taxon>
        <taxon>Rhodovulum</taxon>
    </lineage>
</organism>
<dbReference type="Gene3D" id="1.10.443.10">
    <property type="entry name" value="Intergrase catalytic core"/>
    <property type="match status" value="1"/>
</dbReference>
<evidence type="ECO:0000313" key="3">
    <source>
        <dbReference type="Proteomes" id="UP000295733"/>
    </source>
</evidence>
<name>A0A4R2P0C7_RHOAD</name>
<dbReference type="AlphaFoldDB" id="A0A4R2P0C7"/>
<evidence type="ECO:0000313" key="2">
    <source>
        <dbReference type="EMBL" id="TCP27281.1"/>
    </source>
</evidence>
<sequence length="467" mass="53258">MRTLRKIGRYAICENRGKLHLRWTPPKQPRRSERLDAELRQAYDPKVLKKDKPENLTRHQMKQWEELQEDLDHAEKVARSVIRRVIDPAELVDPASDGNPTFREIWLTFERFQEKNLKSEGRKKLIKYRRDLYYKPYLWNSRMTGLSAAVARMVDDLEAKSRADRRQGVRQAIKLSPNTIYDIASTAVAAGNHAVTAGLSVVTIPSVAVAGTTSPINRTSRGRYLTLDEIALLIDGAAAARHRHLLHLLLLVLGCGVRVGAVGMIETGFVKADLDVINLLDEGEVDLPKRKPIVPVTGPMGWVIAECAATAGRDNRLIHYRAQGINGNNWTQSMNRIKSHALRLAAERGWPDERIVKMDDRVNWTAVRRTVLDWLRNYVPAKHISAVAGHVQITQKDRELLFEEGSPTTEIYKRRALEPVYVVGDVFERKWWPELQKRIQSDLRLDADAGRMQSLLQHIEKDGEYGF</sequence>
<dbReference type="Proteomes" id="UP000295733">
    <property type="component" value="Unassembled WGS sequence"/>
</dbReference>
<gene>
    <name evidence="2" type="ORF">EV656_101184</name>
</gene>
<dbReference type="GO" id="GO:0006310">
    <property type="term" value="P:DNA recombination"/>
    <property type="evidence" value="ECO:0007669"/>
    <property type="project" value="UniProtKB-KW"/>
</dbReference>
<keyword evidence="3" id="KW-1185">Reference proteome</keyword>
<reference evidence="2 3" key="1">
    <citation type="submission" date="2019-03" db="EMBL/GenBank/DDBJ databases">
        <title>Genomic Encyclopedia of Type Strains, Phase IV (KMG-IV): sequencing the most valuable type-strain genomes for metagenomic binning, comparative biology and taxonomic classification.</title>
        <authorList>
            <person name="Goeker M."/>
        </authorList>
    </citation>
    <scope>NUCLEOTIDE SEQUENCE [LARGE SCALE GENOMIC DNA]</scope>
    <source>
        <strain evidence="2 3">DSM 2781</strain>
    </source>
</reference>
<accession>A0A4R2P0C7</accession>
<dbReference type="InterPro" id="IPR011010">
    <property type="entry name" value="DNA_brk_join_enz"/>
</dbReference>
<evidence type="ECO:0000256" key="1">
    <source>
        <dbReference type="ARBA" id="ARBA00023172"/>
    </source>
</evidence>
<proteinExistence type="predicted"/>
<evidence type="ECO:0008006" key="4">
    <source>
        <dbReference type="Google" id="ProtNLM"/>
    </source>
</evidence>